<protein>
    <submittedName>
        <fullName evidence="1">Uncharacterized protein</fullName>
    </submittedName>
</protein>
<dbReference type="AlphaFoldDB" id="A0A078KIS0"/>
<name>A0A078KIS0_9FIRM</name>
<dbReference type="KEGG" id="ccel:CCDG5_0324"/>
<dbReference type="PATRIC" id="fig|29343.3.peg.338"/>
<sequence>MTEDLDAQIKAAFDFIDGNIKVTDKTIFDSDSMEDSIENGKFLYYTSIPTIIGIQTDKGRTYTIGYCEYFVNKDHPSYVGMMEIDITADDGRKCAIGKLLR</sequence>
<reference evidence="2" key="1">
    <citation type="submission" date="2014-07" db="EMBL/GenBank/DDBJ databases">
        <authorList>
            <person name="Wibberg D."/>
        </authorList>
    </citation>
    <scope>NUCLEOTIDE SEQUENCE [LARGE SCALE GENOMIC DNA]</scope>
    <source>
        <strain evidence="2">DG5</strain>
    </source>
</reference>
<keyword evidence="2" id="KW-1185">Reference proteome</keyword>
<dbReference type="HOGENOM" id="CLU_2286585_0_0_9"/>
<organism evidence="1 2">
    <name type="scientific">[Clostridium] cellulosi</name>
    <dbReference type="NCBI Taxonomy" id="29343"/>
    <lineage>
        <taxon>Bacteria</taxon>
        <taxon>Bacillati</taxon>
        <taxon>Bacillota</taxon>
        <taxon>Clostridia</taxon>
        <taxon>Eubacteriales</taxon>
        <taxon>Oscillospiraceae</taxon>
        <taxon>Oscillospiraceae incertae sedis</taxon>
    </lineage>
</organism>
<gene>
    <name evidence="1" type="ORF">CCDG5_0324</name>
</gene>
<evidence type="ECO:0000313" key="2">
    <source>
        <dbReference type="Proteomes" id="UP000032431"/>
    </source>
</evidence>
<dbReference type="Proteomes" id="UP000032431">
    <property type="component" value="Chromosome I"/>
</dbReference>
<proteinExistence type="predicted"/>
<dbReference type="STRING" id="29343.CCDG5_0324"/>
<dbReference type="Gene3D" id="3.10.450.50">
    <property type="match status" value="1"/>
</dbReference>
<evidence type="ECO:0000313" key="1">
    <source>
        <dbReference type="EMBL" id="CDZ23466.1"/>
    </source>
</evidence>
<dbReference type="EMBL" id="LM995447">
    <property type="protein sequence ID" value="CDZ23466.1"/>
    <property type="molecule type" value="Genomic_DNA"/>
</dbReference>
<accession>A0A078KIS0</accession>